<keyword evidence="4" id="KW-1185">Reference proteome</keyword>
<evidence type="ECO:0000313" key="3">
    <source>
        <dbReference type="EMBL" id="EFE44912.1"/>
    </source>
</evidence>
<feature type="compositionally biased region" description="Low complexity" evidence="1">
    <location>
        <begin position="186"/>
        <end position="204"/>
    </location>
</feature>
<feature type="region of interest" description="Disordered" evidence="1">
    <location>
        <begin position="288"/>
        <end position="339"/>
    </location>
</feature>
<gene>
    <name evidence="3" type="ORF">TRV_00285</name>
</gene>
<evidence type="ECO:0000259" key="2">
    <source>
        <dbReference type="Pfam" id="PF09791"/>
    </source>
</evidence>
<organism evidence="3 4">
    <name type="scientific">Trichophyton verrucosum (strain HKI 0517)</name>
    <dbReference type="NCBI Taxonomy" id="663202"/>
    <lineage>
        <taxon>Eukaryota</taxon>
        <taxon>Fungi</taxon>
        <taxon>Dikarya</taxon>
        <taxon>Ascomycota</taxon>
        <taxon>Pezizomycotina</taxon>
        <taxon>Eurotiomycetes</taxon>
        <taxon>Eurotiomycetidae</taxon>
        <taxon>Onygenales</taxon>
        <taxon>Arthrodermataceae</taxon>
        <taxon>Trichophyton</taxon>
    </lineage>
</organism>
<dbReference type="AlphaFoldDB" id="D4CZP3"/>
<accession>D4CZP3</accession>
<sequence>MEELDLRRFEEVEEELLSAIVSPVWKLVKLASASVSAFELSLGINKKGRDEDGCLHCLHTHPTGGLNNTEKVALLPYNFQANDNYSKEQMGSLFLSEGGRIPFGAAVCSRCLLILSAGGSQFRAIPPWKKTHEPNRQATTRYQHTDARNQGSSGGKVADQIYPLKGFYSELLNSPSQPLNPSRTPQSQATNSATTAAVAETTQSEPQREQTPQEKFGIVFGTRLAGPGYSSTRYNPSTAPKSAWRTINGVPIPPRPEEPDNCCMSGCVHCVWDDYRDDVEAWAQRINEAKKRDAPRRGSKKKKHPLPDMRQSPRSEVDSASTSMDDDGGGSQASWNTDISTEADADALFADIPVGIREFMKTEKKLKEKRKKNEDKA</sequence>
<feature type="region of interest" description="Disordered" evidence="1">
    <location>
        <begin position="126"/>
        <end position="157"/>
    </location>
</feature>
<feature type="compositionally biased region" description="Polar residues" evidence="1">
    <location>
        <begin position="173"/>
        <end position="185"/>
    </location>
</feature>
<evidence type="ECO:0000313" key="4">
    <source>
        <dbReference type="Proteomes" id="UP000008383"/>
    </source>
</evidence>
<dbReference type="GO" id="GO:0005739">
    <property type="term" value="C:mitochondrion"/>
    <property type="evidence" value="ECO:0007669"/>
    <property type="project" value="TreeGrafter"/>
</dbReference>
<dbReference type="GeneID" id="9581760"/>
<protein>
    <recommendedName>
        <fullName evidence="2">Oxidoreductase-like domain-containing protein</fullName>
    </recommendedName>
</protein>
<name>D4CZP3_TRIVH</name>
<reference evidence="4" key="1">
    <citation type="journal article" date="2011" name="Genome Biol.">
        <title>Comparative and functional genomics provide insights into the pathogenicity of dermatophytic fungi.</title>
        <authorList>
            <person name="Burmester A."/>
            <person name="Shelest E."/>
            <person name="Gloeckner G."/>
            <person name="Heddergott C."/>
            <person name="Schindler S."/>
            <person name="Staib P."/>
            <person name="Heidel A."/>
            <person name="Felder M."/>
            <person name="Petzold A."/>
            <person name="Szafranski K."/>
            <person name="Feuermann M."/>
            <person name="Pedruzzi I."/>
            <person name="Priebe S."/>
            <person name="Groth M."/>
            <person name="Winkler R."/>
            <person name="Li W."/>
            <person name="Kniemeyer O."/>
            <person name="Schroeckh V."/>
            <person name="Hertweck C."/>
            <person name="Hube B."/>
            <person name="White T.C."/>
            <person name="Platzer M."/>
            <person name="Guthke R."/>
            <person name="Heitman J."/>
            <person name="Woestemeyer J."/>
            <person name="Zipfel P.F."/>
            <person name="Monod M."/>
            <person name="Brakhage A.A."/>
        </authorList>
    </citation>
    <scope>NUCLEOTIDE SEQUENCE [LARGE SCALE GENOMIC DNA]</scope>
    <source>
        <strain evidence="4">HKI 0517</strain>
    </source>
</reference>
<feature type="domain" description="Oxidoreductase-like" evidence="2">
    <location>
        <begin position="246"/>
        <end position="290"/>
    </location>
</feature>
<dbReference type="PANTHER" id="PTHR21193:SF3">
    <property type="entry name" value="OXIDOREDUCTASE-LIKE DOMAIN-CONTAINING PROTEIN 1"/>
    <property type="match status" value="1"/>
</dbReference>
<feature type="region of interest" description="Disordered" evidence="1">
    <location>
        <begin position="173"/>
        <end position="213"/>
    </location>
</feature>
<dbReference type="Proteomes" id="UP000008383">
    <property type="component" value="Unassembled WGS sequence"/>
</dbReference>
<dbReference type="Pfam" id="PF09791">
    <property type="entry name" value="Oxidored-like"/>
    <property type="match status" value="1"/>
</dbReference>
<dbReference type="InterPro" id="IPR019180">
    <property type="entry name" value="Oxidoreductase-like_N"/>
</dbReference>
<feature type="compositionally biased region" description="Basic and acidic residues" evidence="1">
    <location>
        <begin position="305"/>
        <end position="317"/>
    </location>
</feature>
<proteinExistence type="predicted"/>
<dbReference type="HOGENOM" id="CLU_062297_0_0_1"/>
<dbReference type="PANTHER" id="PTHR21193">
    <property type="entry name" value="OXIDOREDUCTASE-LIKE DOMAIN-CONTAINING PROTEIN 1"/>
    <property type="match status" value="1"/>
</dbReference>
<dbReference type="RefSeq" id="XP_003025523.1">
    <property type="nucleotide sequence ID" value="XM_003025477.1"/>
</dbReference>
<evidence type="ECO:0000256" key="1">
    <source>
        <dbReference type="SAM" id="MobiDB-lite"/>
    </source>
</evidence>
<dbReference type="EMBL" id="ACYE01000016">
    <property type="protein sequence ID" value="EFE44912.1"/>
    <property type="molecule type" value="Genomic_DNA"/>
</dbReference>
<dbReference type="InterPro" id="IPR039251">
    <property type="entry name" value="OXLD1"/>
</dbReference>
<dbReference type="KEGG" id="tve:TRV_00285"/>
<dbReference type="OrthoDB" id="10064411at2759"/>
<comment type="caution">
    <text evidence="3">The sequence shown here is derived from an EMBL/GenBank/DDBJ whole genome shotgun (WGS) entry which is preliminary data.</text>
</comment>